<feature type="region of interest" description="Disordered" evidence="1">
    <location>
        <begin position="445"/>
        <end position="464"/>
    </location>
</feature>
<proteinExistence type="predicted"/>
<dbReference type="AlphaFoldDB" id="A0A914D7M3"/>
<feature type="domain" description="MULE transposase" evidence="2">
    <location>
        <begin position="207"/>
        <end position="290"/>
    </location>
</feature>
<evidence type="ECO:0000313" key="3">
    <source>
        <dbReference type="Proteomes" id="UP000887540"/>
    </source>
</evidence>
<dbReference type="InterPro" id="IPR018289">
    <property type="entry name" value="MULE_transposase_dom"/>
</dbReference>
<dbReference type="Proteomes" id="UP000887540">
    <property type="component" value="Unplaced"/>
</dbReference>
<reference evidence="4" key="1">
    <citation type="submission" date="2022-11" db="UniProtKB">
        <authorList>
            <consortium name="WormBaseParasite"/>
        </authorList>
    </citation>
    <scope>IDENTIFICATION</scope>
</reference>
<dbReference type="Pfam" id="PF10551">
    <property type="entry name" value="MULE"/>
    <property type="match status" value="1"/>
</dbReference>
<evidence type="ECO:0000313" key="4">
    <source>
        <dbReference type="WBParaSite" id="ACRNAN_scaffold204.g7747.t2"/>
    </source>
</evidence>
<organism evidence="3 4">
    <name type="scientific">Acrobeloides nanus</name>
    <dbReference type="NCBI Taxonomy" id="290746"/>
    <lineage>
        <taxon>Eukaryota</taxon>
        <taxon>Metazoa</taxon>
        <taxon>Ecdysozoa</taxon>
        <taxon>Nematoda</taxon>
        <taxon>Chromadorea</taxon>
        <taxon>Rhabditida</taxon>
        <taxon>Tylenchina</taxon>
        <taxon>Cephalobomorpha</taxon>
        <taxon>Cephaloboidea</taxon>
        <taxon>Cephalobidae</taxon>
        <taxon>Acrobeloides</taxon>
    </lineage>
</organism>
<protein>
    <submittedName>
        <fullName evidence="4">MULE transposase domain-containing protein</fullName>
    </submittedName>
</protein>
<evidence type="ECO:0000256" key="1">
    <source>
        <dbReference type="SAM" id="MobiDB-lite"/>
    </source>
</evidence>
<sequence>MLRLNKKNEQEGKAPVAWDHLVTRFAALEGVGQWHDDPDLCNHVCVALPDEDIEFKQIIREAQVSLKNGQQDRTTKAKISIMADVNSKFGHLTEIEKEALKARCIGSNENLMRSLRRSRNYRFPTELKSLTDLLKDDDELSQPIRNLLLTHRGLTANPDNIIYGEKLVIYNDEDTLCMCSPRMIKLLSKSKRWFADGSYQYSPAGVAQVYRIFGMVQNRKAYPMFECIMMNKTEGHYEKIFRVLNDQFKTMNVSPSVKIALFDCELGAVNAFRTVFPKAKAKMCMFHVKQALHRMADKLDLRRSYQSDSRVEKIIRSIGAVQLLPPNLMDRALIGYKPPSDTDYYDMPDDDEDYPELVLDMNIDEIEDVPLVREPRADLPFNPVAAEPFLSSKNTSRSQVATPVDNEFPGFSQALPALSQIMPRPIGPDITPSRKRTVVIPAKSPVATTSKKVRKASTPNKKSTHLQANDLVIPPSKLVQSNIESTVASNRTKRDHTRTNFNFL</sequence>
<evidence type="ECO:0000259" key="2">
    <source>
        <dbReference type="Pfam" id="PF10551"/>
    </source>
</evidence>
<accession>A0A914D7M3</accession>
<dbReference type="WBParaSite" id="ACRNAN_scaffold204.g7747.t2">
    <property type="protein sequence ID" value="ACRNAN_scaffold204.g7747.t2"/>
    <property type="gene ID" value="ACRNAN_scaffold204.g7747"/>
</dbReference>
<keyword evidence="3" id="KW-1185">Reference proteome</keyword>
<name>A0A914D7M3_9BILA</name>